<gene>
    <name evidence="1" type="ORF">ROHU_012210</name>
</gene>
<keyword evidence="2" id="KW-1185">Reference proteome</keyword>
<accession>A0A498LF58</accession>
<proteinExistence type="predicted"/>
<evidence type="ECO:0000313" key="1">
    <source>
        <dbReference type="EMBL" id="RXN06929.1"/>
    </source>
</evidence>
<dbReference type="Proteomes" id="UP000290572">
    <property type="component" value="Unassembled WGS sequence"/>
</dbReference>
<comment type="caution">
    <text evidence="1">The sequence shown here is derived from an EMBL/GenBank/DDBJ whole genome shotgun (WGS) entry which is preliminary data.</text>
</comment>
<protein>
    <submittedName>
        <fullName evidence="1">Uncharacterized protein</fullName>
    </submittedName>
</protein>
<dbReference type="EMBL" id="QBIY01013357">
    <property type="protein sequence ID" value="RXN06929.1"/>
    <property type="molecule type" value="Genomic_DNA"/>
</dbReference>
<name>A0A498LF58_LABRO</name>
<reference evidence="1 2" key="1">
    <citation type="submission" date="2018-03" db="EMBL/GenBank/DDBJ databases">
        <title>Draft genome sequence of Rohu Carp (Labeo rohita).</title>
        <authorList>
            <person name="Das P."/>
            <person name="Kushwaha B."/>
            <person name="Joshi C.G."/>
            <person name="Kumar D."/>
            <person name="Nagpure N.S."/>
            <person name="Sahoo L."/>
            <person name="Das S.P."/>
            <person name="Bit A."/>
            <person name="Patnaik S."/>
            <person name="Meher P.K."/>
            <person name="Jayasankar P."/>
            <person name="Koringa P.G."/>
            <person name="Patel N.V."/>
            <person name="Hinsu A.T."/>
            <person name="Kumar R."/>
            <person name="Pandey M."/>
            <person name="Agarwal S."/>
            <person name="Srivastava S."/>
            <person name="Singh M."/>
            <person name="Iquebal M.A."/>
            <person name="Jaiswal S."/>
            <person name="Angadi U.B."/>
            <person name="Kumar N."/>
            <person name="Raza M."/>
            <person name="Shah T.M."/>
            <person name="Rai A."/>
            <person name="Jena J.K."/>
        </authorList>
    </citation>
    <scope>NUCLEOTIDE SEQUENCE [LARGE SCALE GENOMIC DNA]</scope>
    <source>
        <strain evidence="1">DASCIFA01</strain>
        <tissue evidence="1">Testis</tissue>
    </source>
</reference>
<dbReference type="AlphaFoldDB" id="A0A498LF58"/>
<evidence type="ECO:0000313" key="2">
    <source>
        <dbReference type="Proteomes" id="UP000290572"/>
    </source>
</evidence>
<sequence>MIVHGTNGRRTTRPDAAFERLAGHCYENVDKGLGESLSLALVAAVPRVYHPAGWTESSAVIKWNADHLSTVSHNPAAYLTSVPSAALNSGCVDDKRNTDNKPKFHQRARRPWTQHGLCRCVK</sequence>
<organism evidence="1 2">
    <name type="scientific">Labeo rohita</name>
    <name type="common">Indian major carp</name>
    <name type="synonym">Cyprinus rohita</name>
    <dbReference type="NCBI Taxonomy" id="84645"/>
    <lineage>
        <taxon>Eukaryota</taxon>
        <taxon>Metazoa</taxon>
        <taxon>Chordata</taxon>
        <taxon>Craniata</taxon>
        <taxon>Vertebrata</taxon>
        <taxon>Euteleostomi</taxon>
        <taxon>Actinopterygii</taxon>
        <taxon>Neopterygii</taxon>
        <taxon>Teleostei</taxon>
        <taxon>Ostariophysi</taxon>
        <taxon>Cypriniformes</taxon>
        <taxon>Cyprinidae</taxon>
        <taxon>Labeoninae</taxon>
        <taxon>Labeonini</taxon>
        <taxon>Labeo</taxon>
    </lineage>
</organism>